<dbReference type="EMBL" id="MUMY01000004">
    <property type="protein sequence ID" value="ONM49477.1"/>
    <property type="molecule type" value="Genomic_DNA"/>
</dbReference>
<dbReference type="Pfam" id="PF12802">
    <property type="entry name" value="MarR_2"/>
    <property type="match status" value="1"/>
</dbReference>
<evidence type="ECO:0000313" key="2">
    <source>
        <dbReference type="EMBL" id="ONM49477.1"/>
    </source>
</evidence>
<dbReference type="PRINTS" id="PR00598">
    <property type="entry name" value="HTHMARR"/>
</dbReference>
<dbReference type="GO" id="GO:0003700">
    <property type="term" value="F:DNA-binding transcription factor activity"/>
    <property type="evidence" value="ECO:0007669"/>
    <property type="project" value="InterPro"/>
</dbReference>
<evidence type="ECO:0000313" key="3">
    <source>
        <dbReference type="Proteomes" id="UP000188836"/>
    </source>
</evidence>
<comment type="caution">
    <text evidence="2">The sequence shown here is derived from an EMBL/GenBank/DDBJ whole genome shotgun (WGS) entry which is preliminary data.</text>
</comment>
<sequence>MEAEEMTDQASDTTRQQLTEGLLAYGATFTELGRLFAVALGVHTTDAFALLEITAAEERGTSLSPAQLGKRIRLSSGAMTALLNRLERAGYVTRTRDSADRRVVTLHATAEAKRRGNEFFDPINARQDAILASRPPELLREFEKLLRDLQAGLNEVAAEQQ</sequence>
<feature type="domain" description="HTH marR-type" evidence="1">
    <location>
        <begin position="1"/>
        <end position="151"/>
    </location>
</feature>
<dbReference type="GO" id="GO:0006950">
    <property type="term" value="P:response to stress"/>
    <property type="evidence" value="ECO:0007669"/>
    <property type="project" value="TreeGrafter"/>
</dbReference>
<dbReference type="SUPFAM" id="SSF46785">
    <property type="entry name" value="Winged helix' DNA-binding domain"/>
    <property type="match status" value="1"/>
</dbReference>
<dbReference type="Gene3D" id="1.10.10.10">
    <property type="entry name" value="Winged helix-like DNA-binding domain superfamily/Winged helix DNA-binding domain"/>
    <property type="match status" value="1"/>
</dbReference>
<dbReference type="AlphaFoldDB" id="A0A1W0BBU4"/>
<dbReference type="InterPro" id="IPR039422">
    <property type="entry name" value="MarR/SlyA-like"/>
</dbReference>
<protein>
    <submittedName>
        <fullName evidence="2">MarR family transcriptional regulator</fullName>
    </submittedName>
</protein>
<gene>
    <name evidence="2" type="ORF">B0T46_06295</name>
</gene>
<dbReference type="PROSITE" id="PS50995">
    <property type="entry name" value="HTH_MARR_2"/>
    <property type="match status" value="1"/>
</dbReference>
<dbReference type="STRING" id="1538463.B0T36_19280"/>
<dbReference type="InterPro" id="IPR036388">
    <property type="entry name" value="WH-like_DNA-bd_sf"/>
</dbReference>
<dbReference type="SMART" id="SM00347">
    <property type="entry name" value="HTH_MARR"/>
    <property type="match status" value="1"/>
</dbReference>
<organism evidence="2 3">
    <name type="scientific">Nocardia donostiensis</name>
    <dbReference type="NCBI Taxonomy" id="1538463"/>
    <lineage>
        <taxon>Bacteria</taxon>
        <taxon>Bacillati</taxon>
        <taxon>Actinomycetota</taxon>
        <taxon>Actinomycetes</taxon>
        <taxon>Mycobacteriales</taxon>
        <taxon>Nocardiaceae</taxon>
        <taxon>Nocardia</taxon>
    </lineage>
</organism>
<keyword evidence="3" id="KW-1185">Reference proteome</keyword>
<dbReference type="InterPro" id="IPR036390">
    <property type="entry name" value="WH_DNA-bd_sf"/>
</dbReference>
<proteinExistence type="predicted"/>
<accession>A0A1W0BBU4</accession>
<dbReference type="InterPro" id="IPR000835">
    <property type="entry name" value="HTH_MarR-typ"/>
</dbReference>
<reference evidence="2 3" key="1">
    <citation type="journal article" date="2016" name="Antonie Van Leeuwenhoek">
        <title>Nocardia donostiensis sp. nov., isolated from human respiratory specimens.</title>
        <authorList>
            <person name="Ercibengoa M."/>
            <person name="Bell M."/>
            <person name="Marimon J.M."/>
            <person name="Humrighouse B."/>
            <person name="Klenk H.P."/>
            <person name="Potter G."/>
            <person name="Perez-Trallero E."/>
        </authorList>
    </citation>
    <scope>NUCLEOTIDE SEQUENCE [LARGE SCALE GENOMIC DNA]</scope>
    <source>
        <strain evidence="2 3">X1655</strain>
    </source>
</reference>
<name>A0A1W0BBU4_9NOCA</name>
<evidence type="ECO:0000259" key="1">
    <source>
        <dbReference type="PROSITE" id="PS50995"/>
    </source>
</evidence>
<dbReference type="PANTHER" id="PTHR33164">
    <property type="entry name" value="TRANSCRIPTIONAL REGULATOR, MARR FAMILY"/>
    <property type="match status" value="1"/>
</dbReference>
<dbReference type="Proteomes" id="UP000188836">
    <property type="component" value="Unassembled WGS sequence"/>
</dbReference>
<dbReference type="OrthoDB" id="3173926at2"/>
<dbReference type="PANTHER" id="PTHR33164:SF106">
    <property type="entry name" value="TRANSCRIPTIONAL REGULATORY PROTEIN"/>
    <property type="match status" value="1"/>
</dbReference>